<sequence>MLLLVMLIAALVAWTQRRPIVDDLIADQLANKDVPASYDLERVGLRTQRIRNLRLGDPADPDLVADFVELKTRISLFGEVSVYRVKARGVRARARLLEDGTLTFGAIDRLLPEPSGKPFTLPDLSVDLADSRLALITPYGPVGIAAHGVGNLSGGFKGKLAASAPDMEFGACESDGARALLDVAIAARRISLDGPVRAAQLACGKAFSLAAPIVELDATVSEGFDRFYDSRALLSARRLATGGIAAGDVRARLTAEGPLDELKGQYRLRGQASREDLATVRRLTSSGAWRANLKKGTYLFEGRAAASDAAVDAALLGNMVDAVSGLRKTPLEPIGAKLARALQRNLAGFDADLAFRVEQGEDAFNARLTRFEARADAGARLALDGIAMWDGRALRMTGPLRLSGGDLPQMRLILDDPPGPDGPSGILETAPYTAGNASIDLDRLRFRQQASGTILFNGRARLSGPFSGGRIEGVELPLAGRIAPDGSFRIAEGCTPVAFRSLRASGLRLGPGRMSLCAKNGAIVRGSGRGVDIGFTSGNIRLRGQLGGNPFALDAERGELVGGEYFRLANVNAVMGSATSPVRLTGEEVKGTFDGPGVNGTIAGGTAIIGDVPLELSEILGIWQVIDGELSIVGDLTVSDRAEEVRFYPLISEDVVFTLIDDQIEATGSLLHPYSGRHIMDVAIHHSLDTGLGEADLKVPGIRFDEGLQPEELTPLTQGVIALVTADVEGVGRIAWGGPEVVSTGTFDISDADFAASFGPVEGLDTRIVFTDLLNLVTGPGQRLTVDLVNPGIPVNDGVVTYQLLPGQLVKVERGLWPFMGGQLILRETILNFGAPADKRLTFELIAFDSALFVERLEFDNTVRMTGIFDGVIPTIFDEDGGRLVGGRLDAREGGGTIEYVGSLGKLSLGPRLAASVLRSIAYEKMIVRLDGDLDGEFATRMDIDGVRLGETTAARIVRQVSNIPVNLNVTISGPFRALIATMRSFDDPKPLIADVLPGPLENIPDALIETRRLRHEKDSEPAPDRAEDQPLPDVRKEDMP</sequence>
<dbReference type="RefSeq" id="WP_183933364.1">
    <property type="nucleotide sequence ID" value="NZ_JACICF010000001.1"/>
</dbReference>
<evidence type="ECO:0008006" key="4">
    <source>
        <dbReference type="Google" id="ProtNLM"/>
    </source>
</evidence>
<dbReference type="AlphaFoldDB" id="A0A839Z3C8"/>
<evidence type="ECO:0000313" key="3">
    <source>
        <dbReference type="Proteomes" id="UP000578569"/>
    </source>
</evidence>
<feature type="region of interest" description="Disordered" evidence="1">
    <location>
        <begin position="1012"/>
        <end position="1041"/>
    </location>
</feature>
<keyword evidence="3" id="KW-1185">Reference proteome</keyword>
<dbReference type="InterPro" id="IPR021730">
    <property type="entry name" value="YdbH"/>
</dbReference>
<comment type="caution">
    <text evidence="2">The sequence shown here is derived from an EMBL/GenBank/DDBJ whole genome shotgun (WGS) entry which is preliminary data.</text>
</comment>
<accession>A0A839Z3C8</accession>
<organism evidence="2 3">
    <name type="scientific">Sphingomicrobium lutaoense</name>
    <dbReference type="NCBI Taxonomy" id="515949"/>
    <lineage>
        <taxon>Bacteria</taxon>
        <taxon>Pseudomonadati</taxon>
        <taxon>Pseudomonadota</taxon>
        <taxon>Alphaproteobacteria</taxon>
        <taxon>Sphingomonadales</taxon>
        <taxon>Sphingomonadaceae</taxon>
        <taxon>Sphingomicrobium</taxon>
    </lineage>
</organism>
<dbReference type="Proteomes" id="UP000578569">
    <property type="component" value="Unassembled WGS sequence"/>
</dbReference>
<reference evidence="2 3" key="1">
    <citation type="submission" date="2020-08" db="EMBL/GenBank/DDBJ databases">
        <title>Genomic Encyclopedia of Type Strains, Phase IV (KMG-IV): sequencing the most valuable type-strain genomes for metagenomic binning, comparative biology and taxonomic classification.</title>
        <authorList>
            <person name="Goeker M."/>
        </authorList>
    </citation>
    <scope>NUCLEOTIDE SEQUENCE [LARGE SCALE GENOMIC DNA]</scope>
    <source>
        <strain evidence="2 3">DSM 24194</strain>
    </source>
</reference>
<gene>
    <name evidence="2" type="ORF">FHS50_001098</name>
</gene>
<evidence type="ECO:0000313" key="2">
    <source>
        <dbReference type="EMBL" id="MBB3764075.1"/>
    </source>
</evidence>
<dbReference type="Pfam" id="PF11739">
    <property type="entry name" value="YdbH-like"/>
    <property type="match status" value="1"/>
</dbReference>
<evidence type="ECO:0000256" key="1">
    <source>
        <dbReference type="SAM" id="MobiDB-lite"/>
    </source>
</evidence>
<proteinExistence type="predicted"/>
<dbReference type="EMBL" id="JACICF010000001">
    <property type="protein sequence ID" value="MBB3764075.1"/>
    <property type="molecule type" value="Genomic_DNA"/>
</dbReference>
<protein>
    <recommendedName>
        <fullName evidence="4">Dicarboxylate transport</fullName>
    </recommendedName>
</protein>
<name>A0A839Z3C8_9SPHN</name>